<evidence type="ECO:0000256" key="4">
    <source>
        <dbReference type="RuleBase" id="RU361187"/>
    </source>
</evidence>
<dbReference type="PANTHER" id="PTHR42812:SF12">
    <property type="entry name" value="BETA-XYLOSIDASE-RELATED"/>
    <property type="match status" value="1"/>
</dbReference>
<feature type="domain" description="Beta-xylosidase C-terminal Concanavalin A-like" evidence="5">
    <location>
        <begin position="377"/>
        <end position="574"/>
    </location>
</feature>
<dbReference type="InterPro" id="IPR041542">
    <property type="entry name" value="GH43_C2"/>
</dbReference>
<comment type="similarity">
    <text evidence="1 4">Belongs to the glycosyl hydrolase 43 family.</text>
</comment>
<dbReference type="Proteomes" id="UP001644719">
    <property type="component" value="Unassembled WGS sequence"/>
</dbReference>
<evidence type="ECO:0000313" key="6">
    <source>
        <dbReference type="EMBL" id="NSG84661.1"/>
    </source>
</evidence>
<dbReference type="InterPro" id="IPR013320">
    <property type="entry name" value="ConA-like_dom_sf"/>
</dbReference>
<proteinExistence type="inferred from homology"/>
<evidence type="ECO:0000256" key="3">
    <source>
        <dbReference type="ARBA" id="ARBA00023295"/>
    </source>
</evidence>
<dbReference type="EMBL" id="JAAITS010000008">
    <property type="protein sequence ID" value="NSG84661.1"/>
    <property type="molecule type" value="Genomic_DNA"/>
</dbReference>
<protein>
    <submittedName>
        <fullName evidence="6">Glycoside hydrolase family 43 protein</fullName>
    </submittedName>
</protein>
<dbReference type="InterPro" id="IPR006710">
    <property type="entry name" value="Glyco_hydro_43"/>
</dbReference>
<organism evidence="6 7">
    <name type="scientific">Blautia faecis</name>
    <dbReference type="NCBI Taxonomy" id="871665"/>
    <lineage>
        <taxon>Bacteria</taxon>
        <taxon>Bacillati</taxon>
        <taxon>Bacillota</taxon>
        <taxon>Clostridia</taxon>
        <taxon>Lachnospirales</taxon>
        <taxon>Lachnospiraceae</taxon>
        <taxon>Blautia</taxon>
    </lineage>
</organism>
<dbReference type="PANTHER" id="PTHR42812">
    <property type="entry name" value="BETA-XYLOSIDASE"/>
    <property type="match status" value="1"/>
</dbReference>
<gene>
    <name evidence="6" type="ORF">G5B17_04260</name>
</gene>
<dbReference type="InterPro" id="IPR051795">
    <property type="entry name" value="Glycosyl_Hydrlase_43"/>
</dbReference>
<evidence type="ECO:0000313" key="7">
    <source>
        <dbReference type="Proteomes" id="UP001644719"/>
    </source>
</evidence>
<evidence type="ECO:0000256" key="2">
    <source>
        <dbReference type="ARBA" id="ARBA00022801"/>
    </source>
</evidence>
<dbReference type="RefSeq" id="WP_173769403.1">
    <property type="nucleotide sequence ID" value="NZ_JAAITS010000008.1"/>
</dbReference>
<evidence type="ECO:0000259" key="5">
    <source>
        <dbReference type="Pfam" id="PF17851"/>
    </source>
</evidence>
<keyword evidence="7" id="KW-1185">Reference proteome</keyword>
<keyword evidence="3 4" id="KW-0326">Glycosidase</keyword>
<dbReference type="InterPro" id="IPR023296">
    <property type="entry name" value="Glyco_hydro_beta-prop_sf"/>
</dbReference>
<dbReference type="Pfam" id="PF17851">
    <property type="entry name" value="GH43_C2"/>
    <property type="match status" value="1"/>
</dbReference>
<dbReference type="CDD" id="cd09000">
    <property type="entry name" value="GH43_SXA-like"/>
    <property type="match status" value="1"/>
</dbReference>
<reference evidence="6 7" key="1">
    <citation type="journal article" date="2020" name="Cell Host Microbe">
        <title>Functional and Genomic Variation between Human-Derived Isolates of Lachnospiraceae Reveals Inter- and Intra-Species Diversity.</title>
        <authorList>
            <person name="Sorbara M.T."/>
            <person name="Littmann E.R."/>
            <person name="Fontana E."/>
            <person name="Moody T.U."/>
            <person name="Kohout C.E."/>
            <person name="Gjonbalaj M."/>
            <person name="Eaton V."/>
            <person name="Seok R."/>
            <person name="Leiner I.M."/>
            <person name="Pamer E.G."/>
        </authorList>
    </citation>
    <scope>NUCLEOTIDE SEQUENCE [LARGE SCALE GENOMIC DNA]</scope>
    <source>
        <strain evidence="6 7">MSK.17.74</strain>
    </source>
</reference>
<comment type="caution">
    <text evidence="6">The sequence shown here is derived from an EMBL/GenBank/DDBJ whole genome shotgun (WGS) entry which is preliminary data.</text>
</comment>
<dbReference type="GO" id="GO:0016787">
    <property type="term" value="F:hydrolase activity"/>
    <property type="evidence" value="ECO:0007669"/>
    <property type="project" value="UniProtKB-KW"/>
</dbReference>
<dbReference type="Gene3D" id="2.115.10.20">
    <property type="entry name" value="Glycosyl hydrolase domain, family 43"/>
    <property type="match status" value="1"/>
</dbReference>
<evidence type="ECO:0000256" key="1">
    <source>
        <dbReference type="ARBA" id="ARBA00009865"/>
    </source>
</evidence>
<dbReference type="Pfam" id="PF04616">
    <property type="entry name" value="Glyco_hydro_43"/>
    <property type="match status" value="1"/>
</dbReference>
<sequence>MIQNPILPGFCPDPSIIRVGEDYYIANSSFEWWPGVKIYHSRDLKHYEQLPSPLNRMSQLNMVGEGDSCGVWAPDISWDGEYFWLIYTDVKTRTGGLFNTHNYLVKSKDIRGGWSEPVYLNSSGFDPSVFHDTDGKMYIVNMINNFKGILVQEYDPEKECLVGEAKNVFPGTGRGYTEGPHIYHIGEYYYLLMAEGGTGYEHMVTMARSRSIWGPYEEDPGNPVLTSDVDNPEKLQKCGHADLVCTQNGEWYMVHLCGRPPKGSRQCVLGRETAIQKMVWNEEGWLRLACGGRFGQWETEEPTGIQEYLFPEEEGKDYGKEDFDLEIADSAGNNETAKNADIAETLSKTKEYLNEKNAVDEECNKKLSMPVKKTSALLDVRYTSLRQPYDSYTSLTERPGYLRLYGQESLNSCYNVSLVARRQQERHVQVETCVEFAPTCREQMAGLAYMYDTGNFYLLVKTREEEFGSQTLDLKKPAKLRLIKSDHFDVEDVIPAISIPEDGPVYLRVITTQEGLYAKFFYSLDGKDYQELAEVPTNILTDEQSDGFTGAHFGMYCHDMTGGRRYADFDYFEIVKTRKEQ</sequence>
<name>A0ABX2H3B0_9FIRM</name>
<dbReference type="SUPFAM" id="SSF75005">
    <property type="entry name" value="Arabinanase/levansucrase/invertase"/>
    <property type="match status" value="1"/>
</dbReference>
<keyword evidence="2 4" id="KW-0378">Hydrolase</keyword>
<accession>A0ABX2H3B0</accession>
<dbReference type="SUPFAM" id="SSF49899">
    <property type="entry name" value="Concanavalin A-like lectins/glucanases"/>
    <property type="match status" value="1"/>
</dbReference>
<dbReference type="Gene3D" id="2.60.120.200">
    <property type="match status" value="1"/>
</dbReference>